<dbReference type="InterPro" id="IPR032108">
    <property type="entry name" value="CLIP1_ZNF"/>
</dbReference>
<dbReference type="Pfam" id="PF16641">
    <property type="entry name" value="CLIP1_ZNF"/>
    <property type="match status" value="1"/>
</dbReference>
<keyword evidence="2" id="KW-0963">Cytoplasm</keyword>
<sequence length="810" mass="90635">MSRIARPSTIPNSTLPISRTARLMSGAPTSSSTVKRHSQPQLLREDAVLPKRRSKMRVSTSSTELSDPEQGRFSPKSGHSTPRSSPEADVLRVGDRVAVPSLHIEGTLRFLGETEFKPGRWAGIELDAIGSGKNDGSVQGVRYFACPPSSGLFIQETKVIKITPPPAVTQVQPAPTRTKSTASAKRSKTLPKMKPSKTTVTTTTKRPSKRPSRFSVDRRSTSPPPPLPPPAAITNTHSNTIASPSLTPTATDTTTIATAPTPAPGAPQPQQQQQQQRSTKTPSPDAVPAPAPGSPSSPVVTPAAATAAIEEQHAQTVEELHRMYDLLEKAQRERDELGAQMAQKEAAWERLVSAKESYALRVQEKEEALARLQRQMDETQTAYDDLRTRADVQAEQTVRDDQTHEVAQRKITKLEQQIQDLKLQAQSQASTHAETHTRLEGELQQLKHALADRETMVSTLERECEALRQAELDAMYAYKNSLNQIQQDHEQAMLAKQQELDQLQLVADDLKRRNHRLLGYEDGEEEEEPDYQQQLQQQQLRRRLEEQLELATLELEREREHGQSLAKEIESLRAEMKHIHANHASSDDRFTTLRAELEQEVADKRRLMEEADAAFEAQARAEDENYQLKMAKATLERELAELKQQQQQEQEQKAPSTKPGDPHTPRSEIDRLHEQLALERRRYTELEVSKAAEINLLNKDLAELEGLVESRVFGENDLEEALEAEKQKVKRLEAKLEQQQQHQLPQSNQQDGGGSGGAVSSSSLPFCELCETEGHDIVECDAVQTQVYCENCEEYGKHTTRDCPSQDEVF</sequence>
<evidence type="ECO:0000256" key="3">
    <source>
        <dbReference type="ARBA" id="ARBA00022701"/>
    </source>
</evidence>
<feature type="region of interest" description="Disordered" evidence="8">
    <location>
        <begin position="165"/>
        <end position="305"/>
    </location>
</feature>
<keyword evidence="4" id="KW-0677">Repeat</keyword>
<dbReference type="Pfam" id="PF01302">
    <property type="entry name" value="CAP_GLY"/>
    <property type="match status" value="1"/>
</dbReference>
<dbReference type="Proteomes" id="UP000242180">
    <property type="component" value="Unassembled WGS sequence"/>
</dbReference>
<protein>
    <recommendedName>
        <fullName evidence="9">CAP-Gly domain-containing protein</fullName>
    </recommendedName>
</protein>
<feature type="compositionally biased region" description="Low complexity" evidence="8">
    <location>
        <begin position="296"/>
        <end position="305"/>
    </location>
</feature>
<feature type="compositionally biased region" description="Low complexity" evidence="8">
    <location>
        <begin position="268"/>
        <end position="284"/>
    </location>
</feature>
<dbReference type="EMBL" id="MCGN01000002">
    <property type="protein sequence ID" value="ORZ00297.1"/>
    <property type="molecule type" value="Genomic_DNA"/>
</dbReference>
<dbReference type="InParanoid" id="A0A1X2HLR3"/>
<keyword evidence="6" id="KW-0206">Cytoskeleton</keyword>
<dbReference type="PROSITE" id="PS00845">
    <property type="entry name" value="CAP_GLY_1"/>
    <property type="match status" value="1"/>
</dbReference>
<dbReference type="AlphaFoldDB" id="A0A1X2HLR3"/>
<feature type="region of interest" description="Disordered" evidence="8">
    <location>
        <begin position="1"/>
        <end position="89"/>
    </location>
</feature>
<evidence type="ECO:0000313" key="10">
    <source>
        <dbReference type="EMBL" id="ORZ00297.1"/>
    </source>
</evidence>
<accession>A0A1X2HLR3</accession>
<feature type="compositionally biased region" description="Pro residues" evidence="8">
    <location>
        <begin position="222"/>
        <end position="231"/>
    </location>
</feature>
<dbReference type="PROSITE" id="PS50245">
    <property type="entry name" value="CAP_GLY_2"/>
    <property type="match status" value="1"/>
</dbReference>
<dbReference type="InterPro" id="IPR000938">
    <property type="entry name" value="CAP-Gly_domain"/>
</dbReference>
<evidence type="ECO:0000256" key="4">
    <source>
        <dbReference type="ARBA" id="ARBA00022737"/>
    </source>
</evidence>
<evidence type="ECO:0000256" key="8">
    <source>
        <dbReference type="SAM" id="MobiDB-lite"/>
    </source>
</evidence>
<evidence type="ECO:0000259" key="9">
    <source>
        <dbReference type="PROSITE" id="PS50245"/>
    </source>
</evidence>
<dbReference type="Gene3D" id="2.30.30.190">
    <property type="entry name" value="CAP Gly-rich-like domain"/>
    <property type="match status" value="1"/>
</dbReference>
<feature type="compositionally biased region" description="Low complexity" evidence="8">
    <location>
        <begin position="196"/>
        <end position="205"/>
    </location>
</feature>
<gene>
    <name evidence="10" type="ORF">BCR43DRAFT_560826</name>
</gene>
<keyword evidence="3" id="KW-0493">Microtubule</keyword>
<reference evidence="10 11" key="1">
    <citation type="submission" date="2016-07" db="EMBL/GenBank/DDBJ databases">
        <title>Pervasive Adenine N6-methylation of Active Genes in Fungi.</title>
        <authorList>
            <consortium name="DOE Joint Genome Institute"/>
            <person name="Mondo S.J."/>
            <person name="Dannebaum R.O."/>
            <person name="Kuo R.C."/>
            <person name="Labutti K."/>
            <person name="Haridas S."/>
            <person name="Kuo A."/>
            <person name="Salamov A."/>
            <person name="Ahrendt S.R."/>
            <person name="Lipzen A."/>
            <person name="Sullivan W."/>
            <person name="Andreopoulos W.B."/>
            <person name="Clum A."/>
            <person name="Lindquist E."/>
            <person name="Daum C."/>
            <person name="Ramamoorthy G.K."/>
            <person name="Gryganskyi A."/>
            <person name="Culley D."/>
            <person name="Magnuson J.K."/>
            <person name="James T.Y."/>
            <person name="O'Malley M.A."/>
            <person name="Stajich J.E."/>
            <person name="Spatafora J.W."/>
            <person name="Visel A."/>
            <person name="Grigoriev I.V."/>
        </authorList>
    </citation>
    <scope>NUCLEOTIDE SEQUENCE [LARGE SCALE GENOMIC DNA]</scope>
    <source>
        <strain evidence="10 11">NRRL 2496</strain>
    </source>
</reference>
<evidence type="ECO:0000313" key="11">
    <source>
        <dbReference type="Proteomes" id="UP000242180"/>
    </source>
</evidence>
<feature type="domain" description="CAP-Gly" evidence="9">
    <location>
        <begin position="112"/>
        <end position="155"/>
    </location>
</feature>
<evidence type="ECO:0000256" key="5">
    <source>
        <dbReference type="ARBA" id="ARBA00023054"/>
    </source>
</evidence>
<evidence type="ECO:0000256" key="1">
    <source>
        <dbReference type="ARBA" id="ARBA00004245"/>
    </source>
</evidence>
<organism evidence="10 11">
    <name type="scientific">Syncephalastrum racemosum</name>
    <name type="common">Filamentous fungus</name>
    <dbReference type="NCBI Taxonomy" id="13706"/>
    <lineage>
        <taxon>Eukaryota</taxon>
        <taxon>Fungi</taxon>
        <taxon>Fungi incertae sedis</taxon>
        <taxon>Mucoromycota</taxon>
        <taxon>Mucoromycotina</taxon>
        <taxon>Mucoromycetes</taxon>
        <taxon>Mucorales</taxon>
        <taxon>Syncephalastraceae</taxon>
        <taxon>Syncephalastrum</taxon>
    </lineage>
</organism>
<dbReference type="GO" id="GO:0005874">
    <property type="term" value="C:microtubule"/>
    <property type="evidence" value="ECO:0007669"/>
    <property type="project" value="UniProtKB-KW"/>
</dbReference>
<comment type="subcellular location">
    <subcellularLocation>
        <location evidence="1">Cytoplasm</location>
        <location evidence="1">Cytoskeleton</location>
    </subcellularLocation>
</comment>
<feature type="region of interest" description="Disordered" evidence="8">
    <location>
        <begin position="641"/>
        <end position="668"/>
    </location>
</feature>
<proteinExistence type="predicted"/>
<keyword evidence="5 7" id="KW-0175">Coiled coil</keyword>
<dbReference type="PANTHER" id="PTHR18916">
    <property type="entry name" value="DYNACTIN 1-RELATED MICROTUBULE-BINDING"/>
    <property type="match status" value="1"/>
</dbReference>
<feature type="compositionally biased region" description="Low complexity" evidence="8">
    <location>
        <begin position="242"/>
        <end position="260"/>
    </location>
</feature>
<evidence type="ECO:0000256" key="7">
    <source>
        <dbReference type="SAM" id="Coils"/>
    </source>
</evidence>
<comment type="caution">
    <text evidence="10">The sequence shown here is derived from an EMBL/GenBank/DDBJ whole genome shotgun (WGS) entry which is preliminary data.</text>
</comment>
<dbReference type="FunCoup" id="A0A1X2HLR3">
    <property type="interactions" value="50"/>
</dbReference>
<feature type="compositionally biased region" description="Basic residues" evidence="8">
    <location>
        <begin position="185"/>
        <end position="195"/>
    </location>
</feature>
<evidence type="ECO:0000256" key="2">
    <source>
        <dbReference type="ARBA" id="ARBA00022490"/>
    </source>
</evidence>
<dbReference type="OrthoDB" id="2130750at2759"/>
<dbReference type="OMA" id="HMIESSD"/>
<dbReference type="InterPro" id="IPR036859">
    <property type="entry name" value="CAP-Gly_dom_sf"/>
</dbReference>
<dbReference type="SUPFAM" id="SSF74924">
    <property type="entry name" value="Cap-Gly domain"/>
    <property type="match status" value="1"/>
</dbReference>
<name>A0A1X2HLR3_SYNRA</name>
<feature type="region of interest" description="Disordered" evidence="8">
    <location>
        <begin position="734"/>
        <end position="759"/>
    </location>
</feature>
<dbReference type="SMART" id="SM01052">
    <property type="entry name" value="CAP_GLY"/>
    <property type="match status" value="1"/>
</dbReference>
<feature type="coiled-coil region" evidence="7">
    <location>
        <begin position="320"/>
        <end position="513"/>
    </location>
</feature>
<dbReference type="STRING" id="13706.A0A1X2HLR3"/>
<feature type="compositionally biased region" description="Low complexity" evidence="8">
    <location>
        <begin position="738"/>
        <end position="750"/>
    </location>
</feature>
<keyword evidence="11" id="KW-1185">Reference proteome</keyword>
<feature type="compositionally biased region" description="Pro residues" evidence="8">
    <location>
        <begin position="285"/>
        <end position="295"/>
    </location>
</feature>
<evidence type="ECO:0000256" key="6">
    <source>
        <dbReference type="ARBA" id="ARBA00023212"/>
    </source>
</evidence>